<keyword evidence="1" id="KW-0677">Repeat</keyword>
<dbReference type="PROSITE" id="PS50005">
    <property type="entry name" value="TPR"/>
    <property type="match status" value="2"/>
</dbReference>
<dbReference type="PANTHER" id="PTHR45586:SF1">
    <property type="entry name" value="LIPOPOLYSACCHARIDE ASSEMBLY PROTEIN B"/>
    <property type="match status" value="1"/>
</dbReference>
<dbReference type="Pfam" id="PF14559">
    <property type="entry name" value="TPR_19"/>
    <property type="match status" value="1"/>
</dbReference>
<name>A0A0K6IYD5_9PROT</name>
<dbReference type="SMART" id="SM00028">
    <property type="entry name" value="TPR"/>
    <property type="match status" value="4"/>
</dbReference>
<evidence type="ECO:0000313" key="5">
    <source>
        <dbReference type="EMBL" id="CUB08088.1"/>
    </source>
</evidence>
<dbReference type="AlphaFoldDB" id="A0A0K6IYD5"/>
<dbReference type="PROSITE" id="PS51257">
    <property type="entry name" value="PROKAR_LIPOPROTEIN"/>
    <property type="match status" value="1"/>
</dbReference>
<gene>
    <name evidence="5" type="ORF">Ga0061068_12016</name>
</gene>
<dbReference type="InterPro" id="IPR051012">
    <property type="entry name" value="CellSynth/LPSAsmb/PSIAsmb"/>
</dbReference>
<dbReference type="Pfam" id="PF13181">
    <property type="entry name" value="TPR_8"/>
    <property type="match status" value="1"/>
</dbReference>
<evidence type="ECO:0000313" key="6">
    <source>
        <dbReference type="Proteomes" id="UP000182108"/>
    </source>
</evidence>
<dbReference type="PANTHER" id="PTHR45586">
    <property type="entry name" value="TPR REPEAT-CONTAINING PROTEIN PA4667"/>
    <property type="match status" value="1"/>
</dbReference>
<dbReference type="OrthoDB" id="9814042at2"/>
<protein>
    <submittedName>
        <fullName evidence="5">Tfp pilus assembly protein PilF</fullName>
    </submittedName>
</protein>
<keyword evidence="6" id="KW-1185">Reference proteome</keyword>
<evidence type="ECO:0000256" key="4">
    <source>
        <dbReference type="SAM" id="SignalP"/>
    </source>
</evidence>
<feature type="chain" id="PRO_5005505737" evidence="4">
    <location>
        <begin position="27"/>
        <end position="270"/>
    </location>
</feature>
<feature type="repeat" description="TPR" evidence="3">
    <location>
        <begin position="52"/>
        <end position="85"/>
    </location>
</feature>
<keyword evidence="2 3" id="KW-0802">TPR repeat</keyword>
<dbReference type="Gene3D" id="1.25.40.10">
    <property type="entry name" value="Tetratricopeptide repeat domain"/>
    <property type="match status" value="1"/>
</dbReference>
<dbReference type="InterPro" id="IPR019734">
    <property type="entry name" value="TPR_rpt"/>
</dbReference>
<reference evidence="6" key="1">
    <citation type="submission" date="2015-08" db="EMBL/GenBank/DDBJ databases">
        <authorList>
            <person name="Babu N.S."/>
            <person name="Beckwith C.J."/>
            <person name="Beseler K.G."/>
            <person name="Brison A."/>
            <person name="Carone J.V."/>
            <person name="Caskin T.P."/>
            <person name="Diamond M."/>
            <person name="Durham M.E."/>
            <person name="Foxe J.M."/>
            <person name="Go M."/>
            <person name="Henderson B.A."/>
            <person name="Jones I.B."/>
            <person name="McGettigan J.A."/>
            <person name="Micheletti S.J."/>
            <person name="Nasrallah M.E."/>
            <person name="Ortiz D."/>
            <person name="Piller C.R."/>
            <person name="Privatt S.R."/>
            <person name="Schneider S.L."/>
            <person name="Sharp S."/>
            <person name="Smith T.C."/>
            <person name="Stanton J.D."/>
            <person name="Ullery H.E."/>
            <person name="Wilson R.J."/>
            <person name="Serrano M.G."/>
            <person name="Buck G."/>
            <person name="Lee V."/>
            <person name="Wang Y."/>
            <person name="Carvalho R."/>
            <person name="Voegtly L."/>
            <person name="Shi R."/>
            <person name="Duckworth R."/>
            <person name="Johnson A."/>
            <person name="Loviza R."/>
            <person name="Walstead R."/>
            <person name="Shah Z."/>
            <person name="Kiflezghi M."/>
            <person name="Wade K."/>
            <person name="Ball S.L."/>
            <person name="Bradley K.W."/>
            <person name="Asai D.J."/>
            <person name="Bowman C.A."/>
            <person name="Russell D.A."/>
            <person name="Pope W.H."/>
            <person name="Jacobs-Sera D."/>
            <person name="Hendrix R.W."/>
            <person name="Hatfull G.F."/>
        </authorList>
    </citation>
    <scope>NUCLEOTIDE SEQUENCE [LARGE SCALE GENOMIC DNA]</scope>
    <source>
        <strain evidence="6">JCM 19170</strain>
    </source>
</reference>
<evidence type="ECO:0000256" key="2">
    <source>
        <dbReference type="ARBA" id="ARBA00022803"/>
    </source>
</evidence>
<accession>A0A0K6IYD5</accession>
<dbReference type="EMBL" id="CYHH01000020">
    <property type="protein sequence ID" value="CUB08088.1"/>
    <property type="molecule type" value="Genomic_DNA"/>
</dbReference>
<sequence length="270" mass="30530">MRLPRRSSLLLLAFALSGCVSQTLHSESNLMDSSYVRPLLERKPDRPEEVRAKAHIDLALAYIEIGRVDVALDELRAAAAEAPDYPPLHYAWGVTHLAIGDRVQAESGLKRALAAAPRDPDFNYAYGWFLCTGPDPASGLPYIEQVVTNPYYGGKARAYANLAWCQDMTGNRETARRSIQEAIRLEPRNTVVLYQAARLAQRWGEWDKASDYLQRLMREIDPDPAVLWMALNVERKRGDTAAFEQYAKRLRTEFPDSPEAERLQQGAWEP</sequence>
<evidence type="ECO:0000256" key="1">
    <source>
        <dbReference type="ARBA" id="ARBA00022737"/>
    </source>
</evidence>
<dbReference type="InterPro" id="IPR011990">
    <property type="entry name" value="TPR-like_helical_dom_sf"/>
</dbReference>
<organism evidence="5 6">
    <name type="scientific">Tepidiphilus thermophilus</name>
    <dbReference type="NCBI Taxonomy" id="876478"/>
    <lineage>
        <taxon>Bacteria</taxon>
        <taxon>Pseudomonadati</taxon>
        <taxon>Pseudomonadota</taxon>
        <taxon>Hydrogenophilia</taxon>
        <taxon>Hydrogenophilales</taxon>
        <taxon>Hydrogenophilaceae</taxon>
        <taxon>Tepidiphilus</taxon>
    </lineage>
</organism>
<feature type="repeat" description="TPR" evidence="3">
    <location>
        <begin position="156"/>
        <end position="189"/>
    </location>
</feature>
<dbReference type="RefSeq" id="WP_141654676.1">
    <property type="nucleotide sequence ID" value="NZ_CYHH01000020.1"/>
</dbReference>
<evidence type="ECO:0000256" key="3">
    <source>
        <dbReference type="PROSITE-ProRule" id="PRU00339"/>
    </source>
</evidence>
<dbReference type="Proteomes" id="UP000182108">
    <property type="component" value="Unassembled WGS sequence"/>
</dbReference>
<feature type="signal peptide" evidence="4">
    <location>
        <begin position="1"/>
        <end position="26"/>
    </location>
</feature>
<keyword evidence="4" id="KW-0732">Signal</keyword>
<dbReference type="SUPFAM" id="SSF48452">
    <property type="entry name" value="TPR-like"/>
    <property type="match status" value="1"/>
</dbReference>
<proteinExistence type="predicted"/>